<dbReference type="InterPro" id="IPR041656">
    <property type="entry name" value="TPR_5"/>
</dbReference>
<proteinExistence type="predicted"/>
<dbReference type="RefSeq" id="WP_239152463.1">
    <property type="nucleotide sequence ID" value="NZ_BOPG01000072.1"/>
</dbReference>
<comment type="caution">
    <text evidence="2">The sequence shown here is derived from an EMBL/GenBank/DDBJ whole genome shotgun (WGS) entry which is preliminary data.</text>
</comment>
<dbReference type="EMBL" id="BOPG01000072">
    <property type="protein sequence ID" value="GIJ61957.1"/>
    <property type="molecule type" value="Genomic_DNA"/>
</dbReference>
<organism evidence="2 3">
    <name type="scientific">Virgisporangium aurantiacum</name>
    <dbReference type="NCBI Taxonomy" id="175570"/>
    <lineage>
        <taxon>Bacteria</taxon>
        <taxon>Bacillati</taxon>
        <taxon>Actinomycetota</taxon>
        <taxon>Actinomycetes</taxon>
        <taxon>Micromonosporales</taxon>
        <taxon>Micromonosporaceae</taxon>
        <taxon>Virgisporangium</taxon>
    </lineage>
</organism>
<keyword evidence="3" id="KW-1185">Reference proteome</keyword>
<evidence type="ECO:0000313" key="2">
    <source>
        <dbReference type="EMBL" id="GIJ61957.1"/>
    </source>
</evidence>
<dbReference type="Pfam" id="PF12688">
    <property type="entry name" value="TPR_5"/>
    <property type="match status" value="1"/>
</dbReference>
<evidence type="ECO:0000313" key="3">
    <source>
        <dbReference type="Proteomes" id="UP000612585"/>
    </source>
</evidence>
<evidence type="ECO:0000259" key="1">
    <source>
        <dbReference type="Pfam" id="PF12688"/>
    </source>
</evidence>
<gene>
    <name evidence="2" type="ORF">Vau01_094730</name>
</gene>
<dbReference type="AlphaFoldDB" id="A0A8J3ZFI6"/>
<accession>A0A8J3ZFI6</accession>
<dbReference type="Proteomes" id="UP000612585">
    <property type="component" value="Unassembled WGS sequence"/>
</dbReference>
<dbReference type="Gene3D" id="1.25.40.10">
    <property type="entry name" value="Tetratricopeptide repeat domain"/>
    <property type="match status" value="1"/>
</dbReference>
<protein>
    <recommendedName>
        <fullName evidence="1">Tetratrico peptide repeat group 5 domain-containing protein</fullName>
    </recommendedName>
</protein>
<name>A0A8J3ZFI6_9ACTN</name>
<sequence>MGDDWDGRVNKVWATAAERSEDDVFEAVCALADERPEGDPDALFERASAYDYIGREAAAEPFYREALNAGLAGERRPRALIQLASTLRNLGRAAEGVDVLRAEVGDGDFADARAAFLALLLLDSGRPDEAVARALLALARHLTRYRRAVSYYADELLDR</sequence>
<reference evidence="2" key="1">
    <citation type="submission" date="2021-01" db="EMBL/GenBank/DDBJ databases">
        <title>Whole genome shotgun sequence of Virgisporangium aurantiacum NBRC 16421.</title>
        <authorList>
            <person name="Komaki H."/>
            <person name="Tamura T."/>
        </authorList>
    </citation>
    <scope>NUCLEOTIDE SEQUENCE</scope>
    <source>
        <strain evidence="2">NBRC 16421</strain>
    </source>
</reference>
<dbReference type="SUPFAM" id="SSF48452">
    <property type="entry name" value="TPR-like"/>
    <property type="match status" value="1"/>
</dbReference>
<dbReference type="InterPro" id="IPR011990">
    <property type="entry name" value="TPR-like_helical_dom_sf"/>
</dbReference>
<feature type="domain" description="Tetratrico peptide repeat group 5" evidence="1">
    <location>
        <begin position="41"/>
        <end position="156"/>
    </location>
</feature>